<dbReference type="GO" id="GO:0020037">
    <property type="term" value="F:heme binding"/>
    <property type="evidence" value="ECO:0007669"/>
    <property type="project" value="InterPro"/>
</dbReference>
<feature type="binding site" description="axial binding residue" evidence="6">
    <location>
        <position position="366"/>
    </location>
    <ligand>
        <name>heme</name>
        <dbReference type="ChEBI" id="CHEBI:30413"/>
    </ligand>
    <ligandPart>
        <name>Fe</name>
        <dbReference type="ChEBI" id="CHEBI:18248"/>
    </ligandPart>
</feature>
<keyword evidence="3 6" id="KW-0479">Metal-binding</keyword>
<dbReference type="SUPFAM" id="SSF48264">
    <property type="entry name" value="Cytochrome P450"/>
    <property type="match status" value="1"/>
</dbReference>
<evidence type="ECO:0000256" key="6">
    <source>
        <dbReference type="PIRSR" id="PIRSR602401-1"/>
    </source>
</evidence>
<dbReference type="InterPro" id="IPR036396">
    <property type="entry name" value="Cyt_P450_sf"/>
</dbReference>
<dbReference type="Proteomes" id="UP000270219">
    <property type="component" value="Unassembled WGS sequence"/>
</dbReference>
<dbReference type="Pfam" id="PF00067">
    <property type="entry name" value="p450"/>
    <property type="match status" value="1"/>
</dbReference>
<dbReference type="GO" id="GO:0016705">
    <property type="term" value="F:oxidoreductase activity, acting on paired donors, with incorporation or reduction of molecular oxygen"/>
    <property type="evidence" value="ECO:0007669"/>
    <property type="project" value="InterPro"/>
</dbReference>
<evidence type="ECO:0000256" key="4">
    <source>
        <dbReference type="ARBA" id="ARBA00023002"/>
    </source>
</evidence>
<keyword evidence="4" id="KW-0560">Oxidoreductase</keyword>
<comment type="caution">
    <text evidence="7">The sequence shown here is derived from an EMBL/GenBank/DDBJ whole genome shotgun (WGS) entry which is preliminary data.</text>
</comment>
<evidence type="ECO:0000256" key="2">
    <source>
        <dbReference type="ARBA" id="ARBA00022617"/>
    </source>
</evidence>
<dbReference type="InterPro" id="IPR001128">
    <property type="entry name" value="Cyt_P450"/>
</dbReference>
<dbReference type="InterPro" id="IPR050705">
    <property type="entry name" value="Cytochrome_P450_3A"/>
</dbReference>
<dbReference type="PRINTS" id="PR00463">
    <property type="entry name" value="EP450I"/>
</dbReference>
<name>A0A498D7F5_9BACI</name>
<comment type="similarity">
    <text evidence="1">Belongs to the cytochrome P450 family.</text>
</comment>
<evidence type="ECO:0000256" key="1">
    <source>
        <dbReference type="ARBA" id="ARBA00010617"/>
    </source>
</evidence>
<keyword evidence="2 6" id="KW-0349">Heme</keyword>
<dbReference type="AlphaFoldDB" id="A0A498D7F5"/>
<organism evidence="7 8">
    <name type="scientific">Oceanobacillus piezotolerans</name>
    <dbReference type="NCBI Taxonomy" id="2448030"/>
    <lineage>
        <taxon>Bacteria</taxon>
        <taxon>Bacillati</taxon>
        <taxon>Bacillota</taxon>
        <taxon>Bacilli</taxon>
        <taxon>Bacillales</taxon>
        <taxon>Bacillaceae</taxon>
        <taxon>Oceanobacillus</taxon>
    </lineage>
</organism>
<dbReference type="PANTHER" id="PTHR24302">
    <property type="entry name" value="CYTOCHROME P450 FAMILY 3"/>
    <property type="match status" value="1"/>
</dbReference>
<dbReference type="OrthoDB" id="9764248at2"/>
<protein>
    <submittedName>
        <fullName evidence="7">Cytochrome P450</fullName>
    </submittedName>
</protein>
<dbReference type="SMR" id="A0A498D7F5"/>
<dbReference type="EMBL" id="RCHR01000006">
    <property type="protein sequence ID" value="RLL41984.1"/>
    <property type="molecule type" value="Genomic_DNA"/>
</dbReference>
<accession>A0A498D7F5</accession>
<dbReference type="RefSeq" id="WP_121524323.1">
    <property type="nucleotide sequence ID" value="NZ_RCHR01000006.1"/>
</dbReference>
<dbReference type="GO" id="GO:0004497">
    <property type="term" value="F:monooxygenase activity"/>
    <property type="evidence" value="ECO:0007669"/>
    <property type="project" value="InterPro"/>
</dbReference>
<dbReference type="GO" id="GO:0005506">
    <property type="term" value="F:iron ion binding"/>
    <property type="evidence" value="ECO:0007669"/>
    <property type="project" value="InterPro"/>
</dbReference>
<proteinExistence type="inferred from homology"/>
<dbReference type="Gene3D" id="1.10.630.10">
    <property type="entry name" value="Cytochrome P450"/>
    <property type="match status" value="1"/>
</dbReference>
<dbReference type="CDD" id="cd11067">
    <property type="entry name" value="CYP152"/>
    <property type="match status" value="1"/>
</dbReference>
<dbReference type="PANTHER" id="PTHR24302:SF15">
    <property type="entry name" value="FATTY-ACID PEROXYGENASE"/>
    <property type="match status" value="1"/>
</dbReference>
<evidence type="ECO:0000256" key="5">
    <source>
        <dbReference type="ARBA" id="ARBA00023004"/>
    </source>
</evidence>
<comment type="cofactor">
    <cofactor evidence="6">
        <name>heme</name>
        <dbReference type="ChEBI" id="CHEBI:30413"/>
    </cofactor>
</comment>
<evidence type="ECO:0000256" key="3">
    <source>
        <dbReference type="ARBA" id="ARBA00022723"/>
    </source>
</evidence>
<evidence type="ECO:0000313" key="7">
    <source>
        <dbReference type="EMBL" id="RLL41984.1"/>
    </source>
</evidence>
<sequence>MPYREQIPIDRGLDNSLALLLEGYQYITNRRNQYNRDIFETRLLGGQKTICIAGKEAAEVFYDENKFIRKGAAPKRVRQTLFGENVVQTLDNKRHKQRKALFMSLMTDEGLQEIENITYALWQDTINSWERKDKVILFEEAKLLLTKVACKWAGVPLKEQEAKLRADQLSALFDSAAAIGLRHWRGRHARNQAEKWIANLVEEIRNDEKDTSKQTALYKMAMYRDEDGELLDSNIIAAEVLNILRPIVAIAVYIVFSALAIHQYPEEREKLKSNDESYLEMFVQEIRRYYPFFPFAAARVRDDFLWKGHDFKKGNLVLLDIYGTNHHSDLWNEPFVFNPERFKERPENAFDLIPQGGGSHHMGHRCPGEWITLRVMKVSINVIINQIQYDVPNQNLNYSMRRVPSIPNSRFIISHVKKC</sequence>
<reference evidence="7 8" key="1">
    <citation type="submission" date="2018-10" db="EMBL/GenBank/DDBJ databases">
        <title>Oceanobacillus sp. YLB-02 draft genome.</title>
        <authorList>
            <person name="Yu L."/>
        </authorList>
    </citation>
    <scope>NUCLEOTIDE SEQUENCE [LARGE SCALE GENOMIC DNA]</scope>
    <source>
        <strain evidence="7 8">YLB-02</strain>
    </source>
</reference>
<gene>
    <name evidence="7" type="ORF">D8M04_15460</name>
</gene>
<evidence type="ECO:0000313" key="8">
    <source>
        <dbReference type="Proteomes" id="UP000270219"/>
    </source>
</evidence>
<keyword evidence="8" id="KW-1185">Reference proteome</keyword>
<dbReference type="InterPro" id="IPR002401">
    <property type="entry name" value="Cyt_P450_E_grp-I"/>
</dbReference>
<keyword evidence="5 6" id="KW-0408">Iron</keyword>